<comment type="catalytic activity">
    <reaction evidence="7 8">
        <text>UDP-N-acetyl-alpha-D-muramoyl-L-alanine + D-glutamate + ATP = UDP-N-acetyl-alpha-D-muramoyl-L-alanyl-D-glutamate + ADP + phosphate + H(+)</text>
        <dbReference type="Rhea" id="RHEA:16429"/>
        <dbReference type="ChEBI" id="CHEBI:15378"/>
        <dbReference type="ChEBI" id="CHEBI:29986"/>
        <dbReference type="ChEBI" id="CHEBI:30616"/>
        <dbReference type="ChEBI" id="CHEBI:43474"/>
        <dbReference type="ChEBI" id="CHEBI:83898"/>
        <dbReference type="ChEBI" id="CHEBI:83900"/>
        <dbReference type="ChEBI" id="CHEBI:456216"/>
        <dbReference type="EC" id="6.3.2.9"/>
    </reaction>
</comment>
<accession>A0A2U1ZSR7</accession>
<keyword evidence="13" id="KW-1185">Reference proteome</keyword>
<dbReference type="GO" id="GO:0009252">
    <property type="term" value="P:peptidoglycan biosynthetic process"/>
    <property type="evidence" value="ECO:0007669"/>
    <property type="project" value="UniProtKB-UniRule"/>
</dbReference>
<dbReference type="NCBIfam" id="TIGR01087">
    <property type="entry name" value="murD"/>
    <property type="match status" value="1"/>
</dbReference>
<evidence type="ECO:0000256" key="4">
    <source>
        <dbReference type="ARBA" id="ARBA00022598"/>
    </source>
</evidence>
<dbReference type="Gene3D" id="3.90.190.20">
    <property type="entry name" value="Mur ligase, C-terminal domain"/>
    <property type="match status" value="1"/>
</dbReference>
<dbReference type="SUPFAM" id="SSF53623">
    <property type="entry name" value="MurD-like peptide ligases, catalytic domain"/>
    <property type="match status" value="1"/>
</dbReference>
<comment type="pathway">
    <text evidence="2 7 8">Cell wall biogenesis; peptidoglycan biosynthesis.</text>
</comment>
<feature type="domain" description="RCK N-terminal" evidence="9">
    <location>
        <begin position="26"/>
        <end position="90"/>
    </location>
</feature>
<dbReference type="Pfam" id="PF08245">
    <property type="entry name" value="Mur_ligase_M"/>
    <property type="match status" value="1"/>
</dbReference>
<sequence>MTGPDTGPVGLRGTAAREALRGARTLVVGLGLTGSAAARTLHALGADVVAVDSRPEVAERARRELPGVHVVDGADEQALAEAAVATSPRLAVVSPGLPPSSPLVALPRAAGVRILTEFDLAWMIRLDDAPWLFVTGTNGKTTTAQMTSALLRAGGLHAPPLGNMGVAVSTVALEGIADEAGVVRAPQAWPIEIAALQLHDTSLPQPQASICLNVAEDHLDWFGTMAAYRSDKAKVYQGVRGACVYPTWEPGAREMVEGAEVVEGARAVGLVLGAPALAQVGIVEDAVIDRAFHPRRRTEGLILFTTGDLAHLGLGEAGLPPHIVTNAMAAASLAREAGVEPEAVAAGLRGFSLDAHRIARVAVLDGVTWVNDSKATNAHAAAASLRGLADGTCVWLAGGDAKGAPLDDLVRDFAGKMRAVVLIGRDPRPWTEPLARHAPDVPVIVVPDGETEAVMRGAVAQAQRLARPGDTVLMAPAGASWDQFRSYGHRGDAFAHAVGQLVDDARAGGAGEQA</sequence>
<dbReference type="PANTHER" id="PTHR43692">
    <property type="entry name" value="UDP-N-ACETYLMURAMOYLALANINE--D-GLUTAMATE LIGASE"/>
    <property type="match status" value="1"/>
</dbReference>
<dbReference type="SUPFAM" id="SSF53244">
    <property type="entry name" value="MurD-like peptide ligases, peptide-binding domain"/>
    <property type="match status" value="1"/>
</dbReference>
<dbReference type="OrthoDB" id="9809796at2"/>
<evidence type="ECO:0000259" key="11">
    <source>
        <dbReference type="Pfam" id="PF08245"/>
    </source>
</evidence>
<dbReference type="RefSeq" id="WP_109228412.1">
    <property type="nucleotide sequence ID" value="NZ_PYHR01000002.1"/>
</dbReference>
<proteinExistence type="inferred from homology"/>
<dbReference type="InterPro" id="IPR036565">
    <property type="entry name" value="Mur-like_cat_sf"/>
</dbReference>
<dbReference type="InterPro" id="IPR005762">
    <property type="entry name" value="MurD"/>
</dbReference>
<dbReference type="AlphaFoldDB" id="A0A2U1ZSR7"/>
<dbReference type="GO" id="GO:0051301">
    <property type="term" value="P:cell division"/>
    <property type="evidence" value="ECO:0007669"/>
    <property type="project" value="UniProtKB-KW"/>
</dbReference>
<dbReference type="Pfam" id="PF02254">
    <property type="entry name" value="TrkA_N"/>
    <property type="match status" value="1"/>
</dbReference>
<evidence type="ECO:0000256" key="6">
    <source>
        <dbReference type="ARBA" id="ARBA00022840"/>
    </source>
</evidence>
<evidence type="ECO:0000256" key="2">
    <source>
        <dbReference type="ARBA" id="ARBA00004752"/>
    </source>
</evidence>
<keyword evidence="4 7" id="KW-0436">Ligase</keyword>
<evidence type="ECO:0000313" key="12">
    <source>
        <dbReference type="EMBL" id="PWD50028.1"/>
    </source>
</evidence>
<dbReference type="Pfam" id="PF02875">
    <property type="entry name" value="Mur_ligase_C"/>
    <property type="match status" value="1"/>
</dbReference>
<evidence type="ECO:0000256" key="3">
    <source>
        <dbReference type="ARBA" id="ARBA00022490"/>
    </source>
</evidence>
<dbReference type="InterPro" id="IPR013221">
    <property type="entry name" value="Mur_ligase_cen"/>
</dbReference>
<dbReference type="EMBL" id="PYHR01000002">
    <property type="protein sequence ID" value="PWD50028.1"/>
    <property type="molecule type" value="Genomic_DNA"/>
</dbReference>
<dbReference type="GO" id="GO:0008764">
    <property type="term" value="F:UDP-N-acetylmuramoylalanine-D-glutamate ligase activity"/>
    <property type="evidence" value="ECO:0007669"/>
    <property type="project" value="UniProtKB-UniRule"/>
</dbReference>
<dbReference type="PANTHER" id="PTHR43692:SF1">
    <property type="entry name" value="UDP-N-ACETYLMURAMOYLALANINE--D-GLUTAMATE LIGASE"/>
    <property type="match status" value="1"/>
</dbReference>
<comment type="similarity">
    <text evidence="7">Belongs to the MurCDEF family.</text>
</comment>
<dbReference type="GO" id="GO:0071555">
    <property type="term" value="P:cell wall organization"/>
    <property type="evidence" value="ECO:0007669"/>
    <property type="project" value="UniProtKB-KW"/>
</dbReference>
<keyword evidence="7 8" id="KW-0573">Peptidoglycan synthesis</keyword>
<evidence type="ECO:0000256" key="7">
    <source>
        <dbReference type="HAMAP-Rule" id="MF_00639"/>
    </source>
</evidence>
<comment type="subcellular location">
    <subcellularLocation>
        <location evidence="1 7 8">Cytoplasm</location>
    </subcellularLocation>
</comment>
<dbReference type="GO" id="GO:0006813">
    <property type="term" value="P:potassium ion transport"/>
    <property type="evidence" value="ECO:0007669"/>
    <property type="project" value="InterPro"/>
</dbReference>
<dbReference type="GO" id="GO:0005737">
    <property type="term" value="C:cytoplasm"/>
    <property type="evidence" value="ECO:0007669"/>
    <property type="project" value="UniProtKB-SubCell"/>
</dbReference>
<keyword evidence="5 7" id="KW-0547">Nucleotide-binding</keyword>
<keyword evidence="7 8" id="KW-0961">Cell wall biogenesis/degradation</keyword>
<dbReference type="InterPro" id="IPR003148">
    <property type="entry name" value="RCK_N"/>
</dbReference>
<keyword evidence="7 8" id="KW-0133">Cell shape</keyword>
<comment type="caution">
    <text evidence="12">The sequence shown here is derived from an EMBL/GenBank/DDBJ whole genome shotgun (WGS) entry which is preliminary data.</text>
</comment>
<evidence type="ECO:0000259" key="10">
    <source>
        <dbReference type="Pfam" id="PF02875"/>
    </source>
</evidence>
<comment type="function">
    <text evidence="7 8">Cell wall formation. Catalyzes the addition of glutamate to the nucleotide precursor UDP-N-acetylmuramoyl-L-alanine (UMA).</text>
</comment>
<dbReference type="InterPro" id="IPR036615">
    <property type="entry name" value="Mur_ligase_C_dom_sf"/>
</dbReference>
<feature type="domain" description="Mur ligase C-terminal" evidence="10">
    <location>
        <begin position="356"/>
        <end position="478"/>
    </location>
</feature>
<dbReference type="Gene3D" id="3.40.1190.10">
    <property type="entry name" value="Mur-like, catalytic domain"/>
    <property type="match status" value="1"/>
</dbReference>
<keyword evidence="7 8" id="KW-0132">Cell division</keyword>
<keyword evidence="3 7" id="KW-0963">Cytoplasm</keyword>
<feature type="binding site" evidence="7">
    <location>
        <begin position="136"/>
        <end position="142"/>
    </location>
    <ligand>
        <name>ATP</name>
        <dbReference type="ChEBI" id="CHEBI:30616"/>
    </ligand>
</feature>
<dbReference type="InterPro" id="IPR004101">
    <property type="entry name" value="Mur_ligase_C"/>
</dbReference>
<dbReference type="UniPathway" id="UPA00219"/>
<dbReference type="HAMAP" id="MF_00639">
    <property type="entry name" value="MurD"/>
    <property type="match status" value="1"/>
</dbReference>
<evidence type="ECO:0000256" key="8">
    <source>
        <dbReference type="RuleBase" id="RU003664"/>
    </source>
</evidence>
<dbReference type="SUPFAM" id="SSF51735">
    <property type="entry name" value="NAD(P)-binding Rossmann-fold domains"/>
    <property type="match status" value="1"/>
</dbReference>
<protein>
    <recommendedName>
        <fullName evidence="7 8">UDP-N-acetylmuramoylalanine--D-glutamate ligase</fullName>
        <ecNumber evidence="7 8">6.3.2.9</ecNumber>
    </recommendedName>
    <alternativeName>
        <fullName evidence="7">D-glutamic acid-adding enzyme</fullName>
    </alternativeName>
    <alternativeName>
        <fullName evidence="7">UDP-N-acetylmuramoyl-L-alanyl-D-glutamate synthetase</fullName>
    </alternativeName>
</protein>
<evidence type="ECO:0000313" key="13">
    <source>
        <dbReference type="Proteomes" id="UP000245166"/>
    </source>
</evidence>
<gene>
    <name evidence="7 12" type="primary">murD</name>
    <name evidence="12" type="ORF">C8046_04405</name>
</gene>
<dbReference type="GO" id="GO:0005524">
    <property type="term" value="F:ATP binding"/>
    <property type="evidence" value="ECO:0007669"/>
    <property type="project" value="UniProtKB-UniRule"/>
</dbReference>
<evidence type="ECO:0000259" key="9">
    <source>
        <dbReference type="Pfam" id="PF02254"/>
    </source>
</evidence>
<dbReference type="GO" id="GO:0008360">
    <property type="term" value="P:regulation of cell shape"/>
    <property type="evidence" value="ECO:0007669"/>
    <property type="project" value="UniProtKB-KW"/>
</dbReference>
<dbReference type="Proteomes" id="UP000245166">
    <property type="component" value="Unassembled WGS sequence"/>
</dbReference>
<name>A0A2U1ZSR7_9MICO</name>
<evidence type="ECO:0000256" key="5">
    <source>
        <dbReference type="ARBA" id="ARBA00022741"/>
    </source>
</evidence>
<feature type="domain" description="Mur ligase central" evidence="11">
    <location>
        <begin position="134"/>
        <end position="250"/>
    </location>
</feature>
<organism evidence="12 13">
    <name type="scientific">Serinibacter arcticus</name>
    <dbReference type="NCBI Taxonomy" id="1655435"/>
    <lineage>
        <taxon>Bacteria</taxon>
        <taxon>Bacillati</taxon>
        <taxon>Actinomycetota</taxon>
        <taxon>Actinomycetes</taxon>
        <taxon>Micrococcales</taxon>
        <taxon>Beutenbergiaceae</taxon>
        <taxon>Serinibacter</taxon>
    </lineage>
</organism>
<keyword evidence="7 8" id="KW-0131">Cell cycle</keyword>
<dbReference type="InterPro" id="IPR036291">
    <property type="entry name" value="NAD(P)-bd_dom_sf"/>
</dbReference>
<reference evidence="12 13" key="1">
    <citation type="submission" date="2018-03" db="EMBL/GenBank/DDBJ databases">
        <title>Genome assembly of novel Miniimonas species PCH200.</title>
        <authorList>
            <person name="Thakur V."/>
            <person name="Kumar V."/>
            <person name="Singh D."/>
        </authorList>
    </citation>
    <scope>NUCLEOTIDE SEQUENCE [LARGE SCALE GENOMIC DNA]</scope>
    <source>
        <strain evidence="12 13">PCH200</strain>
    </source>
</reference>
<keyword evidence="6 7" id="KW-0067">ATP-binding</keyword>
<dbReference type="Gene3D" id="3.40.50.720">
    <property type="entry name" value="NAD(P)-binding Rossmann-like Domain"/>
    <property type="match status" value="1"/>
</dbReference>
<dbReference type="EC" id="6.3.2.9" evidence="7 8"/>
<evidence type="ECO:0000256" key="1">
    <source>
        <dbReference type="ARBA" id="ARBA00004496"/>
    </source>
</evidence>